<dbReference type="InterPro" id="IPR036457">
    <property type="entry name" value="PPM-type-like_dom_sf"/>
</dbReference>
<evidence type="ECO:0000256" key="3">
    <source>
        <dbReference type="SAM" id="SignalP"/>
    </source>
</evidence>
<feature type="transmembrane region" description="Helical" evidence="2">
    <location>
        <begin position="352"/>
        <end position="375"/>
    </location>
</feature>
<feature type="signal peptide" evidence="3">
    <location>
        <begin position="1"/>
        <end position="20"/>
    </location>
</feature>
<dbReference type="Proteomes" id="UP000460298">
    <property type="component" value="Unassembled WGS sequence"/>
</dbReference>
<name>A0A833GZT6_9LEPT</name>
<proteinExistence type="predicted"/>
<dbReference type="Gene3D" id="3.60.40.10">
    <property type="entry name" value="PPM-type phosphatase domain"/>
    <property type="match status" value="1"/>
</dbReference>
<reference evidence="5 6" key="1">
    <citation type="submission" date="2019-10" db="EMBL/GenBank/DDBJ databases">
        <title>Extracellular Electron Transfer in a Candidatus Methanoperedens spp. Enrichment Culture.</title>
        <authorList>
            <person name="Berger S."/>
            <person name="Rangel Shaw D."/>
            <person name="Berben T."/>
            <person name="In 'T Zandt M."/>
            <person name="Frank J."/>
            <person name="Reimann J."/>
            <person name="Jetten M.S.M."/>
            <person name="Welte C.U."/>
        </authorList>
    </citation>
    <scope>NUCLEOTIDE SEQUENCE [LARGE SCALE GENOMIC DNA]</scope>
    <source>
        <strain evidence="5">SB12</strain>
    </source>
</reference>
<dbReference type="SMART" id="SM00331">
    <property type="entry name" value="PP2C_SIG"/>
    <property type="match status" value="1"/>
</dbReference>
<evidence type="ECO:0000313" key="6">
    <source>
        <dbReference type="Proteomes" id="UP000460298"/>
    </source>
</evidence>
<feature type="domain" description="PPM-type phosphatase" evidence="4">
    <location>
        <begin position="480"/>
        <end position="693"/>
    </location>
</feature>
<feature type="transmembrane region" description="Helical" evidence="2">
    <location>
        <begin position="322"/>
        <end position="345"/>
    </location>
</feature>
<evidence type="ECO:0000313" key="5">
    <source>
        <dbReference type="EMBL" id="KAB2930069.1"/>
    </source>
</evidence>
<keyword evidence="2" id="KW-1133">Transmembrane helix</keyword>
<organism evidence="5 6">
    <name type="scientific">Leptonema illini</name>
    <dbReference type="NCBI Taxonomy" id="183"/>
    <lineage>
        <taxon>Bacteria</taxon>
        <taxon>Pseudomonadati</taxon>
        <taxon>Spirochaetota</taxon>
        <taxon>Spirochaetia</taxon>
        <taxon>Leptospirales</taxon>
        <taxon>Leptospiraceae</taxon>
        <taxon>Leptonema</taxon>
    </lineage>
</organism>
<dbReference type="SUPFAM" id="SSF49785">
    <property type="entry name" value="Galactose-binding domain-like"/>
    <property type="match status" value="1"/>
</dbReference>
<evidence type="ECO:0000259" key="4">
    <source>
        <dbReference type="SMART" id="SM00331"/>
    </source>
</evidence>
<keyword evidence="2" id="KW-0812">Transmembrane</keyword>
<evidence type="ECO:0000256" key="2">
    <source>
        <dbReference type="SAM" id="Phobius"/>
    </source>
</evidence>
<protein>
    <submittedName>
        <fullName evidence="5">SpoIIE family protein phosphatase</fullName>
    </submittedName>
</protein>
<evidence type="ECO:0000256" key="1">
    <source>
        <dbReference type="SAM" id="Coils"/>
    </source>
</evidence>
<feature type="transmembrane region" description="Helical" evidence="2">
    <location>
        <begin position="198"/>
        <end position="217"/>
    </location>
</feature>
<comment type="caution">
    <text evidence="5">The sequence shown here is derived from an EMBL/GenBank/DDBJ whole genome shotgun (WGS) entry which is preliminary data.</text>
</comment>
<dbReference type="Gene3D" id="1.25.40.10">
    <property type="entry name" value="Tetratricopeptide repeat domain"/>
    <property type="match status" value="1"/>
</dbReference>
<dbReference type="Pfam" id="PF07695">
    <property type="entry name" value="7TMR-DISM_7TM"/>
    <property type="match status" value="1"/>
</dbReference>
<dbReference type="SUPFAM" id="SSF81606">
    <property type="entry name" value="PP2C-like"/>
    <property type="match status" value="1"/>
</dbReference>
<feature type="chain" id="PRO_5032991045" evidence="3">
    <location>
        <begin position="21"/>
        <end position="823"/>
    </location>
</feature>
<feature type="transmembrane region" description="Helical" evidence="2">
    <location>
        <begin position="287"/>
        <end position="310"/>
    </location>
</feature>
<dbReference type="InterPro" id="IPR008979">
    <property type="entry name" value="Galactose-bd-like_sf"/>
</dbReference>
<keyword evidence="3" id="KW-0732">Signal</keyword>
<gene>
    <name evidence="5" type="ORF">F9K24_17925</name>
</gene>
<dbReference type="Pfam" id="PF07228">
    <property type="entry name" value="SpoIIE"/>
    <property type="match status" value="1"/>
</dbReference>
<dbReference type="InterPro" id="IPR001932">
    <property type="entry name" value="PPM-type_phosphatase-like_dom"/>
</dbReference>
<dbReference type="InterPro" id="IPR011990">
    <property type="entry name" value="TPR-like_helical_dom_sf"/>
</dbReference>
<dbReference type="InterPro" id="IPR011623">
    <property type="entry name" value="7TMR_DISM_rcpt_extracell_dom1"/>
</dbReference>
<accession>A0A833GZT6</accession>
<keyword evidence="1" id="KW-0175">Coiled coil</keyword>
<keyword evidence="2" id="KW-0472">Membrane</keyword>
<dbReference type="Gene3D" id="2.60.120.260">
    <property type="entry name" value="Galactose-binding domain-like"/>
    <property type="match status" value="1"/>
</dbReference>
<feature type="transmembrane region" description="Helical" evidence="2">
    <location>
        <begin position="224"/>
        <end position="240"/>
    </location>
</feature>
<feature type="coiled-coil region" evidence="1">
    <location>
        <begin position="401"/>
        <end position="439"/>
    </location>
</feature>
<dbReference type="SUPFAM" id="SSF48452">
    <property type="entry name" value="TPR-like"/>
    <property type="match status" value="1"/>
</dbReference>
<dbReference type="EMBL" id="WBUI01000023">
    <property type="protein sequence ID" value="KAB2930069.1"/>
    <property type="molecule type" value="Genomic_DNA"/>
</dbReference>
<dbReference type="AlphaFoldDB" id="A0A833GZT6"/>
<sequence>MRFLRLPALLLAVISLPLRAESVTADRLATGYDLHSEPYWRLADGLIDPQTIEKELAGGNKPCSDDRWYVETTGRALPGTVVGKNGTVTYCRVFDLEEAPDQPMAVNLSEIDDRDRAFINGVPVGSTGDFQGAEAQAYDRTRLYLFNGDVLRQGTNVIVVHVSGFSLSARWGMINERTRIGPAELLLKEHDRLNFTQLFLLTVYATVGAYFLFLFVNRRRDRENLFFALFALALVLYQFLRTQIKYDLFDSFFILKRIEYIALMTLVPLFYLFFRAYFPLQRGRARLILNTGGAIAIGVSAACIIAYLVSPDPLFWSSVNKTFYLLGAAPLAMLQIVALLGYHAFQKNRDAIIMMTGLIVLMAAMVVDSLSTFGYINVARIGTYAFFIFVVNLALILANRFVRLHTEVEDLNQNLERKVEQRTEELQLTLKEVQTLKEKQDGDYFLTSLLISPLARTDVRSERINVQVFTRQKKAFTFNRRQSEIGGDISIAERIHLQSHPYIVYINADAMGKSIQGAGGALVIGTVFRALLARTQNTDEFRNLPPELWLKEAYREIQDVFCTFDGSMLLSASIGLIDERGILYSFNAEHPRTVLYRREKASFVDADPMFFKFGIDIVRESFSVLVQPLEPGDVLILGTDGRDDIMLTEGINTDQDLFLRHVEKGNGNLSDIIRSIRESGELTDDLSLLRIAFAGNANRHDGKPDSIYNRNKAVKFIEIAEYNKAMTLLESAVDDNPVDTESLYWLSYLQRKLAKRRKDLEKAVQTGERVHIRRPDDVRNLINLMVCYRRLGSPAATIIAEKIVALDPSSTKARRLLRFVHEE</sequence>
<feature type="transmembrane region" description="Helical" evidence="2">
    <location>
        <begin position="260"/>
        <end position="278"/>
    </location>
</feature>